<dbReference type="Gene3D" id="3.30.230.10">
    <property type="match status" value="1"/>
</dbReference>
<dbReference type="PANTHER" id="PTHR21569:SF1">
    <property type="entry name" value="SMALL RIBOSOMAL SUBUNIT PROTEIN US9M"/>
    <property type="match status" value="1"/>
</dbReference>
<keyword evidence="2 5" id="KW-0689">Ribosomal protein</keyword>
<dbReference type="InterPro" id="IPR023035">
    <property type="entry name" value="Ribosomal_uS9_bac/plastid"/>
</dbReference>
<keyword evidence="3 5" id="KW-0687">Ribonucleoprotein</keyword>
<dbReference type="FunFam" id="3.30.230.10:FF:000001">
    <property type="entry name" value="30S ribosomal protein S9"/>
    <property type="match status" value="1"/>
</dbReference>
<protein>
    <recommendedName>
        <fullName evidence="4 5">Small ribosomal subunit protein uS9</fullName>
    </recommendedName>
</protein>
<evidence type="ECO:0000256" key="3">
    <source>
        <dbReference type="ARBA" id="ARBA00023274"/>
    </source>
</evidence>
<sequence length="132" mass="14398">MATDTYFYGLGRRKSASASVRLLPGKGTITINGKAAAEYLDGNKTLLAEVTDPLAVVSKQKEYDVTILVKGGGLAGQVDAIKLGIAKALTAAHADLRPVLKKAELLKRDPREKERKKYGLRSARKREQFSKR</sequence>
<dbReference type="PANTHER" id="PTHR21569">
    <property type="entry name" value="RIBOSOMAL PROTEIN S9"/>
    <property type="match status" value="1"/>
</dbReference>
<dbReference type="OrthoDB" id="9803965at2"/>
<dbReference type="GO" id="GO:0003723">
    <property type="term" value="F:RNA binding"/>
    <property type="evidence" value="ECO:0007669"/>
    <property type="project" value="TreeGrafter"/>
</dbReference>
<evidence type="ECO:0000256" key="1">
    <source>
        <dbReference type="ARBA" id="ARBA00005251"/>
    </source>
</evidence>
<dbReference type="GO" id="GO:0005737">
    <property type="term" value="C:cytoplasm"/>
    <property type="evidence" value="ECO:0007669"/>
    <property type="project" value="UniProtKB-ARBA"/>
</dbReference>
<dbReference type="Proteomes" id="UP000310639">
    <property type="component" value="Chromosome"/>
</dbReference>
<proteinExistence type="inferred from homology"/>
<dbReference type="PROSITE" id="PS00360">
    <property type="entry name" value="RIBOSOMAL_S9"/>
    <property type="match status" value="1"/>
</dbReference>
<name>A0A4P9A341_9BACT</name>
<comment type="similarity">
    <text evidence="1 5 6">Belongs to the universal ribosomal protein uS9 family.</text>
</comment>
<evidence type="ECO:0000256" key="7">
    <source>
        <dbReference type="SAM" id="MobiDB-lite"/>
    </source>
</evidence>
<evidence type="ECO:0000313" key="9">
    <source>
        <dbReference type="Proteomes" id="UP000310639"/>
    </source>
</evidence>
<dbReference type="InterPro" id="IPR020574">
    <property type="entry name" value="Ribosomal_uS9_CS"/>
</dbReference>
<dbReference type="InterPro" id="IPR000754">
    <property type="entry name" value="Ribosomal_uS9"/>
</dbReference>
<dbReference type="InterPro" id="IPR020568">
    <property type="entry name" value="Ribosomal_Su5_D2-typ_SF"/>
</dbReference>
<evidence type="ECO:0000256" key="4">
    <source>
        <dbReference type="ARBA" id="ARBA00035259"/>
    </source>
</evidence>
<dbReference type="GO" id="GO:0015935">
    <property type="term" value="C:small ribosomal subunit"/>
    <property type="evidence" value="ECO:0007669"/>
    <property type="project" value="TreeGrafter"/>
</dbReference>
<organism evidence="8 9">
    <name type="scientific">Candidatus Nanosynbacter featherlites</name>
    <dbReference type="NCBI Taxonomy" id="2572088"/>
    <lineage>
        <taxon>Bacteria</taxon>
        <taxon>Candidatus Saccharimonadota</taxon>
        <taxon>Candidatus Saccharimonadia</taxon>
        <taxon>Candidatus Nanosynbacterales</taxon>
        <taxon>Candidatus Nanosynbacteraceae</taxon>
        <taxon>Candidatus Nanosynbacter</taxon>
    </lineage>
</organism>
<evidence type="ECO:0000256" key="2">
    <source>
        <dbReference type="ARBA" id="ARBA00022980"/>
    </source>
</evidence>
<dbReference type="NCBIfam" id="NF001099">
    <property type="entry name" value="PRK00132.1"/>
    <property type="match status" value="1"/>
</dbReference>
<dbReference type="InterPro" id="IPR014721">
    <property type="entry name" value="Ribsml_uS5_D2-typ_fold_subgr"/>
</dbReference>
<gene>
    <name evidence="5 8" type="primary">rpsI</name>
    <name evidence="8" type="ORF">FBF37_01840</name>
</gene>
<dbReference type="RefSeq" id="WP_039327349.1">
    <property type="nucleotide sequence ID" value="NZ_CP040004.1"/>
</dbReference>
<dbReference type="KEGG" id="nft:FBF37_01840"/>
<dbReference type="SUPFAM" id="SSF54211">
    <property type="entry name" value="Ribosomal protein S5 domain 2-like"/>
    <property type="match status" value="1"/>
</dbReference>
<feature type="compositionally biased region" description="Basic and acidic residues" evidence="7">
    <location>
        <begin position="107"/>
        <end position="117"/>
    </location>
</feature>
<reference evidence="8 9" key="1">
    <citation type="submission" date="2019-04" db="EMBL/GenBank/DDBJ databases">
        <title>Saccharibacteria TM7 genomes.</title>
        <authorList>
            <person name="Bor B."/>
            <person name="He X."/>
            <person name="Chen T."/>
            <person name="Dewhirst F.E."/>
        </authorList>
    </citation>
    <scope>NUCLEOTIDE SEQUENCE [LARGE SCALE GENOMIC DNA]</scope>
    <source>
        <strain evidence="8 9">BB001</strain>
    </source>
</reference>
<dbReference type="GO" id="GO:0006412">
    <property type="term" value="P:translation"/>
    <property type="evidence" value="ECO:0007669"/>
    <property type="project" value="UniProtKB-UniRule"/>
</dbReference>
<accession>A0A4P9A341</accession>
<dbReference type="AlphaFoldDB" id="A0A4P9A341"/>
<evidence type="ECO:0000313" key="8">
    <source>
        <dbReference type="EMBL" id="QCT42205.1"/>
    </source>
</evidence>
<feature type="region of interest" description="Disordered" evidence="7">
    <location>
        <begin position="107"/>
        <end position="132"/>
    </location>
</feature>
<dbReference type="GO" id="GO:0003735">
    <property type="term" value="F:structural constituent of ribosome"/>
    <property type="evidence" value="ECO:0007669"/>
    <property type="project" value="InterPro"/>
</dbReference>
<keyword evidence="9" id="KW-1185">Reference proteome</keyword>
<evidence type="ECO:0000256" key="5">
    <source>
        <dbReference type="HAMAP-Rule" id="MF_00532"/>
    </source>
</evidence>
<dbReference type="Pfam" id="PF00380">
    <property type="entry name" value="Ribosomal_S9"/>
    <property type="match status" value="1"/>
</dbReference>
<dbReference type="EMBL" id="CP040004">
    <property type="protein sequence ID" value="QCT42205.1"/>
    <property type="molecule type" value="Genomic_DNA"/>
</dbReference>
<evidence type="ECO:0000256" key="6">
    <source>
        <dbReference type="RuleBase" id="RU003815"/>
    </source>
</evidence>
<dbReference type="HAMAP" id="MF_00532_B">
    <property type="entry name" value="Ribosomal_uS9_B"/>
    <property type="match status" value="1"/>
</dbReference>